<name>A0ABV9KXT1_9BACT</name>
<proteinExistence type="predicted"/>
<protein>
    <submittedName>
        <fullName evidence="1">Uncharacterized protein</fullName>
    </submittedName>
</protein>
<gene>
    <name evidence="1" type="ORF">ACFO6W_15235</name>
</gene>
<dbReference type="Proteomes" id="UP001596023">
    <property type="component" value="Unassembled WGS sequence"/>
</dbReference>
<dbReference type="EMBL" id="JBHSGN010000090">
    <property type="protein sequence ID" value="MFC4675054.1"/>
    <property type="molecule type" value="Genomic_DNA"/>
</dbReference>
<comment type="caution">
    <text evidence="1">The sequence shown here is derived from an EMBL/GenBank/DDBJ whole genome shotgun (WGS) entry which is preliminary data.</text>
</comment>
<accession>A0ABV9KXT1</accession>
<evidence type="ECO:0000313" key="2">
    <source>
        <dbReference type="Proteomes" id="UP001596023"/>
    </source>
</evidence>
<keyword evidence="2" id="KW-1185">Reference proteome</keyword>
<reference evidence="2" key="1">
    <citation type="journal article" date="2019" name="Int. J. Syst. Evol. Microbiol.">
        <title>The Global Catalogue of Microorganisms (GCM) 10K type strain sequencing project: providing services to taxonomists for standard genome sequencing and annotation.</title>
        <authorList>
            <consortium name="The Broad Institute Genomics Platform"/>
            <consortium name="The Broad Institute Genome Sequencing Center for Infectious Disease"/>
            <person name="Wu L."/>
            <person name="Ma J."/>
        </authorList>
    </citation>
    <scope>NUCLEOTIDE SEQUENCE [LARGE SCALE GENOMIC DNA]</scope>
    <source>
        <strain evidence="2">CCUG 66188</strain>
    </source>
</reference>
<evidence type="ECO:0000313" key="1">
    <source>
        <dbReference type="EMBL" id="MFC4675054.1"/>
    </source>
</evidence>
<dbReference type="RefSeq" id="WP_379997909.1">
    <property type="nucleotide sequence ID" value="NZ_JBHSGN010000090.1"/>
</dbReference>
<organism evidence="1 2">
    <name type="scientific">Dysgonomonas termitidis</name>
    <dbReference type="NCBI Taxonomy" id="1516126"/>
    <lineage>
        <taxon>Bacteria</taxon>
        <taxon>Pseudomonadati</taxon>
        <taxon>Bacteroidota</taxon>
        <taxon>Bacteroidia</taxon>
        <taxon>Bacteroidales</taxon>
        <taxon>Dysgonomonadaceae</taxon>
        <taxon>Dysgonomonas</taxon>
    </lineage>
</organism>
<sequence>MDSTNVNIAQQLEEIRAPSTRRVFEANTSCDKIRIVLHNMESLHEDMIQVYKTILDLLIPSKKYLSELVSFYEQYKIKSIFSFSNKLS</sequence>